<dbReference type="InterPro" id="IPR029058">
    <property type="entry name" value="AB_hydrolase_fold"/>
</dbReference>
<dbReference type="GO" id="GO:0016787">
    <property type="term" value="F:hydrolase activity"/>
    <property type="evidence" value="ECO:0007669"/>
    <property type="project" value="UniProtKB-KW"/>
</dbReference>
<name>A0ABV7CCD7_9VIBR</name>
<dbReference type="InterPro" id="IPR050565">
    <property type="entry name" value="LYPA1-2/EST-like"/>
</dbReference>
<dbReference type="PANTHER" id="PTHR10655:SF17">
    <property type="entry name" value="LYSOPHOSPHOLIPASE-LIKE PROTEIN 1"/>
    <property type="match status" value="1"/>
</dbReference>
<protein>
    <submittedName>
        <fullName evidence="4">Alpha/beta hydrolase</fullName>
    </submittedName>
</protein>
<dbReference type="InterPro" id="IPR003140">
    <property type="entry name" value="PLipase/COase/thioEstase"/>
</dbReference>
<evidence type="ECO:0000259" key="3">
    <source>
        <dbReference type="Pfam" id="PF02230"/>
    </source>
</evidence>
<accession>A0ABV7CCD7</accession>
<dbReference type="SUPFAM" id="SSF53474">
    <property type="entry name" value="alpha/beta-Hydrolases"/>
    <property type="match status" value="1"/>
</dbReference>
<dbReference type="RefSeq" id="WP_123014265.1">
    <property type="nucleotide sequence ID" value="NZ_AP024912.1"/>
</dbReference>
<dbReference type="Proteomes" id="UP001595384">
    <property type="component" value="Unassembled WGS sequence"/>
</dbReference>
<dbReference type="EMBL" id="JBHRSE010000103">
    <property type="protein sequence ID" value="MFC3025059.1"/>
    <property type="molecule type" value="Genomic_DNA"/>
</dbReference>
<evidence type="ECO:0000313" key="5">
    <source>
        <dbReference type="Proteomes" id="UP001595384"/>
    </source>
</evidence>
<reference evidence="5" key="1">
    <citation type="journal article" date="2019" name="Int. J. Syst. Evol. Microbiol.">
        <title>The Global Catalogue of Microorganisms (GCM) 10K type strain sequencing project: providing services to taxonomists for standard genome sequencing and annotation.</title>
        <authorList>
            <consortium name="The Broad Institute Genomics Platform"/>
            <consortium name="The Broad Institute Genome Sequencing Center for Infectious Disease"/>
            <person name="Wu L."/>
            <person name="Ma J."/>
        </authorList>
    </citation>
    <scope>NUCLEOTIDE SEQUENCE [LARGE SCALE GENOMIC DNA]</scope>
    <source>
        <strain evidence="5">KCTC 62784</strain>
    </source>
</reference>
<evidence type="ECO:0000256" key="1">
    <source>
        <dbReference type="ARBA" id="ARBA00006499"/>
    </source>
</evidence>
<dbReference type="PANTHER" id="PTHR10655">
    <property type="entry name" value="LYSOPHOSPHOLIPASE-RELATED"/>
    <property type="match status" value="1"/>
</dbReference>
<sequence>MTTAVFLHGLGANGHTFDPIITMLDLDPAIHLACPDAPYPHEGSEFGKQWYSSEGNDDNKIARIDKTLERLTKTLEHIGDLNDMVLVGFSQGAIIALHAAAKGFPVKGVVAIAGKMYEPVAARDNWPSIVLLHDNHDPVIPVTQAQQTFHWLKEAGADPEAFLSNDVGHSISAQMLPIIRQAIMQHHPLSQSTHTEVFS</sequence>
<evidence type="ECO:0000313" key="4">
    <source>
        <dbReference type="EMBL" id="MFC3025059.1"/>
    </source>
</evidence>
<feature type="domain" description="Phospholipase/carboxylesterase/thioesterase" evidence="3">
    <location>
        <begin position="3"/>
        <end position="186"/>
    </location>
</feature>
<keyword evidence="5" id="KW-1185">Reference proteome</keyword>
<evidence type="ECO:0000256" key="2">
    <source>
        <dbReference type="ARBA" id="ARBA00022801"/>
    </source>
</evidence>
<comment type="similarity">
    <text evidence="1">Belongs to the AB hydrolase superfamily. AB hydrolase 2 family.</text>
</comment>
<dbReference type="Gene3D" id="3.40.50.1820">
    <property type="entry name" value="alpha/beta hydrolase"/>
    <property type="match status" value="1"/>
</dbReference>
<comment type="caution">
    <text evidence="4">The sequence shown here is derived from an EMBL/GenBank/DDBJ whole genome shotgun (WGS) entry which is preliminary data.</text>
</comment>
<proteinExistence type="inferred from homology"/>
<gene>
    <name evidence="4" type="ORF">ACFODT_14730</name>
</gene>
<keyword evidence="2 4" id="KW-0378">Hydrolase</keyword>
<dbReference type="Pfam" id="PF02230">
    <property type="entry name" value="Abhydrolase_2"/>
    <property type="match status" value="1"/>
</dbReference>
<organism evidence="4 5">
    <name type="scientific">Vibrio zhugei</name>
    <dbReference type="NCBI Taxonomy" id="2479546"/>
    <lineage>
        <taxon>Bacteria</taxon>
        <taxon>Pseudomonadati</taxon>
        <taxon>Pseudomonadota</taxon>
        <taxon>Gammaproteobacteria</taxon>
        <taxon>Vibrionales</taxon>
        <taxon>Vibrionaceae</taxon>
        <taxon>Vibrio</taxon>
    </lineage>
</organism>